<keyword evidence="5 9" id="KW-0067">ATP-binding</keyword>
<dbReference type="CDD" id="cd18787">
    <property type="entry name" value="SF2_C_DEAD"/>
    <property type="match status" value="1"/>
</dbReference>
<dbReference type="EMBL" id="NBII01000002">
    <property type="protein sequence ID" value="PAV22246.1"/>
    <property type="molecule type" value="Genomic_DNA"/>
</dbReference>
<dbReference type="InterPro" id="IPR027417">
    <property type="entry name" value="P-loop_NTPase"/>
</dbReference>
<dbReference type="InterPro" id="IPR050079">
    <property type="entry name" value="DEAD_box_RNA_helicase"/>
</dbReference>
<dbReference type="GO" id="GO:0016787">
    <property type="term" value="F:hydrolase activity"/>
    <property type="evidence" value="ECO:0007669"/>
    <property type="project" value="UniProtKB-KW"/>
</dbReference>
<evidence type="ECO:0000256" key="1">
    <source>
        <dbReference type="ARBA" id="ARBA00012552"/>
    </source>
</evidence>
<dbReference type="InterPro" id="IPR014001">
    <property type="entry name" value="Helicase_ATP-bd"/>
</dbReference>
<keyword evidence="2 9" id="KW-0547">Nucleotide-binding</keyword>
<gene>
    <name evidence="13" type="ORF">PNOK_0220300</name>
</gene>
<evidence type="ECO:0000256" key="9">
    <source>
        <dbReference type="RuleBase" id="RU000492"/>
    </source>
</evidence>
<name>A0A286URM0_9AGAM</name>
<keyword evidence="6" id="KW-0694">RNA-binding</keyword>
<evidence type="ECO:0000313" key="14">
    <source>
        <dbReference type="Proteomes" id="UP000217199"/>
    </source>
</evidence>
<sequence>MEAFQLLSRGGAKFNKQRFKSDFQLFDGKEHMNGDSSQLKVRNGEVLPPELDFFKYTSGGHGKRKATRTESVNAQESGDEEGTKKRVKVDEHDKGEGPSRPRHRVTSKGIDIPPPIDSFELPNNYDASPLLIKNLRESGYITPTAIQAHCASIMLNGRDLAAISPTGTGKTLAYLFPVMALLRSPISNIKDASRTGVRAIIVAPTRELAHQIHNECLKLAQGRKWKIVLFSKATANTLSDKDVRAKVDIIVSTPLRLVDAIQKGILELDNVQHLILDEADRLLDSEFITQTKEIISSCTHTRVQKAVFSATLPAGAEKIAMESLRNPIRVVVGLKDTPLPSISQTLTYVADDYSKLPTLLQYLSLPYKPPVVVFTSTQPRASSLAEQLVLNNIPNVDCLHAGMSQKEREAAITRMRQGESWIMISTEVMARGLDFKGVQGVINFDFPPSVQSYVHRIGRTGRAGREGTAITYFTNEDAPFLKPIANVLLQSGSTVPEWILKLPKPSKMKRREMGKVNRGKTVTKDGRIGRNDAIKRRAMIQASKRRQVRKSTGHEQIEQDQLA</sequence>
<dbReference type="GO" id="GO:0005524">
    <property type="term" value="F:ATP binding"/>
    <property type="evidence" value="ECO:0007669"/>
    <property type="project" value="UniProtKB-KW"/>
</dbReference>
<evidence type="ECO:0000256" key="10">
    <source>
        <dbReference type="SAM" id="MobiDB-lite"/>
    </source>
</evidence>
<dbReference type="InParanoid" id="A0A286URM0"/>
<proteinExistence type="inferred from homology"/>
<dbReference type="Proteomes" id="UP000217199">
    <property type="component" value="Unassembled WGS sequence"/>
</dbReference>
<comment type="caution">
    <text evidence="13">The sequence shown here is derived from an EMBL/GenBank/DDBJ whole genome shotgun (WGS) entry which is preliminary data.</text>
</comment>
<dbReference type="PANTHER" id="PTHR47959:SF15">
    <property type="entry name" value="RNA HELICASE"/>
    <property type="match status" value="1"/>
</dbReference>
<feature type="compositionally biased region" description="Basic and acidic residues" evidence="10">
    <location>
        <begin position="81"/>
        <end position="99"/>
    </location>
</feature>
<dbReference type="Pfam" id="PF00270">
    <property type="entry name" value="DEAD"/>
    <property type="match status" value="1"/>
</dbReference>
<dbReference type="PROSITE" id="PS51194">
    <property type="entry name" value="HELICASE_CTER"/>
    <property type="match status" value="1"/>
</dbReference>
<evidence type="ECO:0000259" key="12">
    <source>
        <dbReference type="PROSITE" id="PS51194"/>
    </source>
</evidence>
<dbReference type="AlphaFoldDB" id="A0A286URM0"/>
<organism evidence="13 14">
    <name type="scientific">Pyrrhoderma noxium</name>
    <dbReference type="NCBI Taxonomy" id="2282107"/>
    <lineage>
        <taxon>Eukaryota</taxon>
        <taxon>Fungi</taxon>
        <taxon>Dikarya</taxon>
        <taxon>Basidiomycota</taxon>
        <taxon>Agaricomycotina</taxon>
        <taxon>Agaricomycetes</taxon>
        <taxon>Hymenochaetales</taxon>
        <taxon>Hymenochaetaceae</taxon>
        <taxon>Pyrrhoderma</taxon>
    </lineage>
</organism>
<dbReference type="GO" id="GO:0005829">
    <property type="term" value="C:cytosol"/>
    <property type="evidence" value="ECO:0007669"/>
    <property type="project" value="TreeGrafter"/>
</dbReference>
<dbReference type="CDD" id="cd17957">
    <property type="entry name" value="DEADc_DDX52"/>
    <property type="match status" value="1"/>
</dbReference>
<dbReference type="InterPro" id="IPR011545">
    <property type="entry name" value="DEAD/DEAH_box_helicase_dom"/>
</dbReference>
<comment type="similarity">
    <text evidence="7">Belongs to the DEAD box helicase family. DDX52/ROK1 subfamily.</text>
</comment>
<dbReference type="PROSITE" id="PS51192">
    <property type="entry name" value="HELICASE_ATP_BIND_1"/>
    <property type="match status" value="1"/>
</dbReference>
<evidence type="ECO:0000256" key="2">
    <source>
        <dbReference type="ARBA" id="ARBA00022741"/>
    </source>
</evidence>
<evidence type="ECO:0000259" key="11">
    <source>
        <dbReference type="PROSITE" id="PS51192"/>
    </source>
</evidence>
<evidence type="ECO:0000256" key="8">
    <source>
        <dbReference type="ARBA" id="ARBA00047984"/>
    </source>
</evidence>
<protein>
    <recommendedName>
        <fullName evidence="1">RNA helicase</fullName>
        <ecNumber evidence="1">3.6.4.13</ecNumber>
    </recommendedName>
</protein>
<dbReference type="InterPro" id="IPR044764">
    <property type="entry name" value="DDX52/Rok1_DEADc"/>
</dbReference>
<accession>A0A286URM0</accession>
<keyword evidence="3 9" id="KW-0378">Hydrolase</keyword>
<dbReference type="Pfam" id="PF00271">
    <property type="entry name" value="Helicase_C"/>
    <property type="match status" value="1"/>
</dbReference>
<evidence type="ECO:0000313" key="13">
    <source>
        <dbReference type="EMBL" id="PAV22246.1"/>
    </source>
</evidence>
<feature type="region of interest" description="Disordered" evidence="10">
    <location>
        <begin position="509"/>
        <end position="563"/>
    </location>
</feature>
<dbReference type="OrthoDB" id="360161at2759"/>
<evidence type="ECO:0000256" key="3">
    <source>
        <dbReference type="ARBA" id="ARBA00022801"/>
    </source>
</evidence>
<keyword evidence="4 9" id="KW-0347">Helicase</keyword>
<evidence type="ECO:0000256" key="5">
    <source>
        <dbReference type="ARBA" id="ARBA00022840"/>
    </source>
</evidence>
<dbReference type="SUPFAM" id="SSF52540">
    <property type="entry name" value="P-loop containing nucleoside triphosphate hydrolases"/>
    <property type="match status" value="1"/>
</dbReference>
<dbReference type="PANTHER" id="PTHR47959">
    <property type="entry name" value="ATP-DEPENDENT RNA HELICASE RHLE-RELATED"/>
    <property type="match status" value="1"/>
</dbReference>
<dbReference type="SMART" id="SM00487">
    <property type="entry name" value="DEXDc"/>
    <property type="match status" value="1"/>
</dbReference>
<dbReference type="FunCoup" id="A0A286URM0">
    <property type="interactions" value="556"/>
</dbReference>
<feature type="domain" description="Helicase C-terminal" evidence="12">
    <location>
        <begin position="358"/>
        <end position="503"/>
    </location>
</feature>
<evidence type="ECO:0000256" key="6">
    <source>
        <dbReference type="ARBA" id="ARBA00022884"/>
    </source>
</evidence>
<dbReference type="GO" id="GO:0003724">
    <property type="term" value="F:RNA helicase activity"/>
    <property type="evidence" value="ECO:0007669"/>
    <property type="project" value="UniProtKB-EC"/>
</dbReference>
<dbReference type="STRING" id="2282107.A0A286URM0"/>
<evidence type="ECO:0000256" key="7">
    <source>
        <dbReference type="ARBA" id="ARBA00024355"/>
    </source>
</evidence>
<dbReference type="SMART" id="SM00490">
    <property type="entry name" value="HELICc"/>
    <property type="match status" value="1"/>
</dbReference>
<dbReference type="InterPro" id="IPR001650">
    <property type="entry name" value="Helicase_C-like"/>
</dbReference>
<feature type="region of interest" description="Disordered" evidence="10">
    <location>
        <begin position="57"/>
        <end position="117"/>
    </location>
</feature>
<feature type="domain" description="Helicase ATP-binding" evidence="11">
    <location>
        <begin position="151"/>
        <end position="330"/>
    </location>
</feature>
<keyword evidence="14" id="KW-1185">Reference proteome</keyword>
<comment type="catalytic activity">
    <reaction evidence="8">
        <text>ATP + H2O = ADP + phosphate + H(+)</text>
        <dbReference type="Rhea" id="RHEA:13065"/>
        <dbReference type="ChEBI" id="CHEBI:15377"/>
        <dbReference type="ChEBI" id="CHEBI:15378"/>
        <dbReference type="ChEBI" id="CHEBI:30616"/>
        <dbReference type="ChEBI" id="CHEBI:43474"/>
        <dbReference type="ChEBI" id="CHEBI:456216"/>
        <dbReference type="EC" id="3.6.4.13"/>
    </reaction>
</comment>
<dbReference type="GO" id="GO:0003723">
    <property type="term" value="F:RNA binding"/>
    <property type="evidence" value="ECO:0007669"/>
    <property type="project" value="UniProtKB-KW"/>
</dbReference>
<feature type="compositionally biased region" description="Basic and acidic residues" evidence="10">
    <location>
        <begin position="522"/>
        <end position="535"/>
    </location>
</feature>
<dbReference type="EC" id="3.6.4.13" evidence="1"/>
<dbReference type="Gene3D" id="3.40.50.300">
    <property type="entry name" value="P-loop containing nucleotide triphosphate hydrolases"/>
    <property type="match status" value="2"/>
</dbReference>
<dbReference type="GO" id="GO:0030490">
    <property type="term" value="P:maturation of SSU-rRNA"/>
    <property type="evidence" value="ECO:0007669"/>
    <property type="project" value="InterPro"/>
</dbReference>
<reference evidence="13 14" key="1">
    <citation type="journal article" date="2017" name="Mol. Ecol.">
        <title>Comparative and population genomic landscape of Phellinus noxius: A hypervariable fungus causing root rot in trees.</title>
        <authorList>
            <person name="Chung C.L."/>
            <person name="Lee T.J."/>
            <person name="Akiba M."/>
            <person name="Lee H.H."/>
            <person name="Kuo T.H."/>
            <person name="Liu D."/>
            <person name="Ke H.M."/>
            <person name="Yokoi T."/>
            <person name="Roa M.B."/>
            <person name="Lu M.J."/>
            <person name="Chang Y.Y."/>
            <person name="Ann P.J."/>
            <person name="Tsai J.N."/>
            <person name="Chen C.Y."/>
            <person name="Tzean S.S."/>
            <person name="Ota Y."/>
            <person name="Hattori T."/>
            <person name="Sahashi N."/>
            <person name="Liou R.F."/>
            <person name="Kikuchi T."/>
            <person name="Tsai I.J."/>
        </authorList>
    </citation>
    <scope>NUCLEOTIDE SEQUENCE [LARGE SCALE GENOMIC DNA]</scope>
    <source>
        <strain evidence="13 14">FFPRI411160</strain>
    </source>
</reference>
<evidence type="ECO:0000256" key="4">
    <source>
        <dbReference type="ARBA" id="ARBA00022806"/>
    </source>
</evidence>
<dbReference type="PROSITE" id="PS00039">
    <property type="entry name" value="DEAD_ATP_HELICASE"/>
    <property type="match status" value="1"/>
</dbReference>
<dbReference type="InterPro" id="IPR000629">
    <property type="entry name" value="RNA-helicase_DEAD-box_CS"/>
</dbReference>